<evidence type="ECO:0000313" key="9">
    <source>
        <dbReference type="Proteomes" id="UP000243297"/>
    </source>
</evidence>
<evidence type="ECO:0000256" key="2">
    <source>
        <dbReference type="ARBA" id="ARBA00022475"/>
    </source>
</evidence>
<feature type="domain" description="ABC3 transporter permease C-terminal" evidence="7">
    <location>
        <begin position="368"/>
        <end position="518"/>
    </location>
</feature>
<evidence type="ECO:0000256" key="4">
    <source>
        <dbReference type="ARBA" id="ARBA00022989"/>
    </source>
</evidence>
<dbReference type="PANTHER" id="PTHR30572">
    <property type="entry name" value="MEMBRANE COMPONENT OF TRANSPORTER-RELATED"/>
    <property type="match status" value="1"/>
</dbReference>
<feature type="transmembrane region" description="Helical" evidence="6">
    <location>
        <begin position="364"/>
        <end position="389"/>
    </location>
</feature>
<evidence type="ECO:0000313" key="8">
    <source>
        <dbReference type="EMBL" id="SJZ37953.1"/>
    </source>
</evidence>
<dbReference type="Proteomes" id="UP000243297">
    <property type="component" value="Unassembled WGS sequence"/>
</dbReference>
<evidence type="ECO:0000256" key="3">
    <source>
        <dbReference type="ARBA" id="ARBA00022692"/>
    </source>
</evidence>
<gene>
    <name evidence="8" type="ORF">SAMN02745191_0343</name>
</gene>
<reference evidence="9" key="1">
    <citation type="submission" date="2017-02" db="EMBL/GenBank/DDBJ databases">
        <authorList>
            <person name="Varghese N."/>
            <person name="Submissions S."/>
        </authorList>
    </citation>
    <scope>NUCLEOTIDE SEQUENCE [LARGE SCALE GENOMIC DNA]</scope>
    <source>
        <strain evidence="9">ATCC 25662</strain>
    </source>
</reference>
<comment type="subcellular location">
    <subcellularLocation>
        <location evidence="1">Cell membrane</location>
        <topology evidence="1">Multi-pass membrane protein</topology>
    </subcellularLocation>
</comment>
<dbReference type="EMBL" id="FUWY01000001">
    <property type="protein sequence ID" value="SJZ37953.1"/>
    <property type="molecule type" value="Genomic_DNA"/>
</dbReference>
<feature type="transmembrane region" description="Helical" evidence="6">
    <location>
        <begin position="489"/>
        <end position="514"/>
    </location>
</feature>
<organism evidence="8 9">
    <name type="scientific">Anaerorhabdus furcosa</name>
    <dbReference type="NCBI Taxonomy" id="118967"/>
    <lineage>
        <taxon>Bacteria</taxon>
        <taxon>Bacillati</taxon>
        <taxon>Bacillota</taxon>
        <taxon>Erysipelotrichia</taxon>
        <taxon>Erysipelotrichales</taxon>
        <taxon>Erysipelotrichaceae</taxon>
        <taxon>Anaerorhabdus</taxon>
    </lineage>
</organism>
<protein>
    <submittedName>
        <fullName evidence="8">MacB-like core domain-containing protein</fullName>
    </submittedName>
</protein>
<dbReference type="InterPro" id="IPR050250">
    <property type="entry name" value="Macrolide_Exporter_MacB"/>
</dbReference>
<keyword evidence="5 6" id="KW-0472">Membrane</keyword>
<dbReference type="Pfam" id="PF02687">
    <property type="entry name" value="FtsX"/>
    <property type="match status" value="1"/>
</dbReference>
<dbReference type="RefSeq" id="WP_078710789.1">
    <property type="nucleotide sequence ID" value="NZ_FUWY01000001.1"/>
</dbReference>
<dbReference type="InterPro" id="IPR003838">
    <property type="entry name" value="ABC3_permease_C"/>
</dbReference>
<name>A0A1T4K6K2_9FIRM</name>
<evidence type="ECO:0000256" key="5">
    <source>
        <dbReference type="ARBA" id="ARBA00023136"/>
    </source>
</evidence>
<dbReference type="GO" id="GO:0022857">
    <property type="term" value="F:transmembrane transporter activity"/>
    <property type="evidence" value="ECO:0007669"/>
    <property type="project" value="TreeGrafter"/>
</dbReference>
<feature type="transmembrane region" description="Helical" evidence="6">
    <location>
        <begin position="410"/>
        <end position="436"/>
    </location>
</feature>
<dbReference type="AlphaFoldDB" id="A0A1T4K6K2"/>
<sequence>MNYLKRAILYCKRKTSKSIILGITFFMIGNLVLVGLGISNAAENAKKITRDKMRAVVNYEIDYDSFWKEMDKLESDEERTEFNKNMPRVNNENVKKMMADERVSAVNQLTSTMVYSIGIENVPVGNENKKNENSSGASYDAITGKEYVYQEANLFLMANAYPNMIEFEDGTFTLEQGRMYTQDDMDNSNRVALITKELAEVNGLQIGDTFKYVMFQNDQLEQYKTTMGLTDQDCIMEVEIIGIYSTKNDVDPNSDQFDWMAPYESPKNVILLPLTAYADYSYNLISKVYDYFVSTGNFSMIEGQERPVIEDYLVTNKATFLLKSAENIESFVSDHQSLEEQFIKFNSNEKEFKELAKPLDTLSFFANVIVWIVAINAVVIISLVTALTLKTREFEIGVLLSLGVSKVKVVMQLFAELLIVAFLGFTLAVGTGSLIAGKVGELVLDYQQSNTEEEIQTDVTYGGIWDQDYFTRISQDELLENYNVSIEPLLIIEIYGLGVLVVFISILIPSIMIMRLNPKRIMLS</sequence>
<dbReference type="PANTHER" id="PTHR30572:SF9">
    <property type="entry name" value="ABC TRANSPORTER PERMEASE PROTEIN"/>
    <property type="match status" value="1"/>
</dbReference>
<evidence type="ECO:0000256" key="6">
    <source>
        <dbReference type="SAM" id="Phobius"/>
    </source>
</evidence>
<accession>A0A1T4K6K2</accession>
<dbReference type="OrthoDB" id="8740261at2"/>
<keyword evidence="9" id="KW-1185">Reference proteome</keyword>
<keyword evidence="2" id="KW-1003">Cell membrane</keyword>
<keyword evidence="3 6" id="KW-0812">Transmembrane</keyword>
<dbReference type="GO" id="GO:0005886">
    <property type="term" value="C:plasma membrane"/>
    <property type="evidence" value="ECO:0007669"/>
    <property type="project" value="UniProtKB-SubCell"/>
</dbReference>
<evidence type="ECO:0000259" key="7">
    <source>
        <dbReference type="Pfam" id="PF02687"/>
    </source>
</evidence>
<evidence type="ECO:0000256" key="1">
    <source>
        <dbReference type="ARBA" id="ARBA00004651"/>
    </source>
</evidence>
<dbReference type="STRING" id="118967.SAMN02745191_0343"/>
<proteinExistence type="predicted"/>
<keyword evidence="4 6" id="KW-1133">Transmembrane helix</keyword>
<feature type="transmembrane region" description="Helical" evidence="6">
    <location>
        <begin position="20"/>
        <end position="38"/>
    </location>
</feature>